<dbReference type="EMBL" id="KN834772">
    <property type="protein sequence ID" value="KIK61045.1"/>
    <property type="molecule type" value="Genomic_DNA"/>
</dbReference>
<gene>
    <name evidence="1" type="ORF">GYMLUDRAFT_43143</name>
</gene>
<dbReference type="HOGENOM" id="CLU_584010_0_0_1"/>
<keyword evidence="2" id="KW-1185">Reference proteome</keyword>
<evidence type="ECO:0000313" key="2">
    <source>
        <dbReference type="Proteomes" id="UP000053593"/>
    </source>
</evidence>
<accession>A0A0D0BBE6</accession>
<dbReference type="OrthoDB" id="2877316at2759"/>
<dbReference type="Gene3D" id="1.20.1280.50">
    <property type="match status" value="1"/>
</dbReference>
<protein>
    <recommendedName>
        <fullName evidence="3">F-box domain-containing protein</fullName>
    </recommendedName>
</protein>
<proteinExistence type="predicted"/>
<dbReference type="SUPFAM" id="SSF52047">
    <property type="entry name" value="RNI-like"/>
    <property type="match status" value="1"/>
</dbReference>
<sequence length="468" mass="53278">MSQIRQLEDQLDVKRKELAETRNIVAPIRRLPFELLSQIFYEYCILPGNHKSTKPQILISQVCSTFRTVARASPRLWTRLDILIGKKGFPGLSDMVSDWLGRSGSLPLDVSILDKSMDSFAFPQDLPSRLIPFCNRLQFLKLVISIRVLASILDQLSFPALTNLDLAFRQIAAVPPILRRFTALLDAPRLNSVTLRRDLGSQSPASEIILDMLPLPVKQLQYIHLKLRDDDSLNPRSYLDVLHSCCHTLVECRLRCPAWPRSDSSSPLSPITFHTLKLLSLEQWEDESESRFIQLITVPSLVTLCIDHSKYGGDDPSDISEHLIDLQTRSSAPLLTLELIRVRMMSAHDILDVLAVFPTLKHLELWNCNLNTNALMRGLELRKCRRCLVLGLESLRLVDYEVIPRYSNRSIVDMVESRTGSGEGGPKGCLEALTLSFEKHDLDEELDRLDELLDFEFLDDHSSEWLDD</sequence>
<evidence type="ECO:0000313" key="1">
    <source>
        <dbReference type="EMBL" id="KIK61045.1"/>
    </source>
</evidence>
<organism evidence="1 2">
    <name type="scientific">Collybiopsis luxurians FD-317 M1</name>
    <dbReference type="NCBI Taxonomy" id="944289"/>
    <lineage>
        <taxon>Eukaryota</taxon>
        <taxon>Fungi</taxon>
        <taxon>Dikarya</taxon>
        <taxon>Basidiomycota</taxon>
        <taxon>Agaricomycotina</taxon>
        <taxon>Agaricomycetes</taxon>
        <taxon>Agaricomycetidae</taxon>
        <taxon>Agaricales</taxon>
        <taxon>Marasmiineae</taxon>
        <taxon>Omphalotaceae</taxon>
        <taxon>Collybiopsis</taxon>
        <taxon>Collybiopsis luxurians</taxon>
    </lineage>
</organism>
<reference evidence="1 2" key="1">
    <citation type="submission" date="2014-04" db="EMBL/GenBank/DDBJ databases">
        <title>Evolutionary Origins and Diversification of the Mycorrhizal Mutualists.</title>
        <authorList>
            <consortium name="DOE Joint Genome Institute"/>
            <consortium name="Mycorrhizal Genomics Consortium"/>
            <person name="Kohler A."/>
            <person name="Kuo A."/>
            <person name="Nagy L.G."/>
            <person name="Floudas D."/>
            <person name="Copeland A."/>
            <person name="Barry K.W."/>
            <person name="Cichocki N."/>
            <person name="Veneault-Fourrey C."/>
            <person name="LaButti K."/>
            <person name="Lindquist E.A."/>
            <person name="Lipzen A."/>
            <person name="Lundell T."/>
            <person name="Morin E."/>
            <person name="Murat C."/>
            <person name="Riley R."/>
            <person name="Ohm R."/>
            <person name="Sun H."/>
            <person name="Tunlid A."/>
            <person name="Henrissat B."/>
            <person name="Grigoriev I.V."/>
            <person name="Hibbett D.S."/>
            <person name="Martin F."/>
        </authorList>
    </citation>
    <scope>NUCLEOTIDE SEQUENCE [LARGE SCALE GENOMIC DNA]</scope>
    <source>
        <strain evidence="1 2">FD-317 M1</strain>
    </source>
</reference>
<name>A0A0D0BBE6_9AGAR</name>
<dbReference type="Proteomes" id="UP000053593">
    <property type="component" value="Unassembled WGS sequence"/>
</dbReference>
<evidence type="ECO:0008006" key="3">
    <source>
        <dbReference type="Google" id="ProtNLM"/>
    </source>
</evidence>
<dbReference type="AlphaFoldDB" id="A0A0D0BBE6"/>